<dbReference type="PANTHER" id="PTHR10082:SF25">
    <property type="entry name" value="INTEGRIN BETA-3"/>
    <property type="match status" value="1"/>
</dbReference>
<dbReference type="GO" id="GO:0045202">
    <property type="term" value="C:synapse"/>
    <property type="evidence" value="ECO:0007669"/>
    <property type="project" value="TreeGrafter"/>
</dbReference>
<dbReference type="GO" id="GO:0070051">
    <property type="term" value="F:fibrinogen binding"/>
    <property type="evidence" value="ECO:0007669"/>
    <property type="project" value="TreeGrafter"/>
</dbReference>
<dbReference type="GO" id="GO:0007160">
    <property type="term" value="P:cell-matrix adhesion"/>
    <property type="evidence" value="ECO:0007669"/>
    <property type="project" value="TreeGrafter"/>
</dbReference>
<evidence type="ECO:0000256" key="8">
    <source>
        <dbReference type="ARBA" id="ARBA00022737"/>
    </source>
</evidence>
<dbReference type="Gene3D" id="3.40.50.410">
    <property type="entry name" value="von Willebrand factor, type A domain"/>
    <property type="match status" value="1"/>
</dbReference>
<keyword evidence="21" id="KW-1185">Reference proteome</keyword>
<dbReference type="InterPro" id="IPR036465">
    <property type="entry name" value="vWFA_dom_sf"/>
</dbReference>
<dbReference type="GO" id="GO:0070527">
    <property type="term" value="P:platelet aggregation"/>
    <property type="evidence" value="ECO:0007669"/>
    <property type="project" value="TreeGrafter"/>
</dbReference>
<dbReference type="GO" id="GO:0007229">
    <property type="term" value="P:integrin-mediated signaling pathway"/>
    <property type="evidence" value="ECO:0007669"/>
    <property type="project" value="UniProtKB-KW"/>
</dbReference>
<keyword evidence="10" id="KW-0460">Magnesium</keyword>
<dbReference type="AlphaFoldDB" id="A0AB34HLR1"/>
<evidence type="ECO:0000256" key="17">
    <source>
        <dbReference type="RuleBase" id="RU000633"/>
    </source>
</evidence>
<protein>
    <recommendedName>
        <fullName evidence="17">Integrin beta</fullName>
    </recommendedName>
</protein>
<dbReference type="SMART" id="SM00423">
    <property type="entry name" value="PSI"/>
    <property type="match status" value="1"/>
</dbReference>
<evidence type="ECO:0000256" key="1">
    <source>
        <dbReference type="ARBA" id="ARBA00004251"/>
    </source>
</evidence>
<feature type="domain" description="Integrin beta subunit VWA" evidence="18">
    <location>
        <begin position="35"/>
        <end position="215"/>
    </location>
</feature>
<keyword evidence="6" id="KW-0479">Metal-binding</keyword>
<dbReference type="GO" id="GO:0008305">
    <property type="term" value="C:integrin complex"/>
    <property type="evidence" value="ECO:0007669"/>
    <property type="project" value="TreeGrafter"/>
</dbReference>
<evidence type="ECO:0000259" key="18">
    <source>
        <dbReference type="SMART" id="SM00187"/>
    </source>
</evidence>
<dbReference type="PANTHER" id="PTHR10082">
    <property type="entry name" value="INTEGRIN BETA SUBUNIT"/>
    <property type="match status" value="1"/>
</dbReference>
<reference evidence="20 21" key="1">
    <citation type="submission" date="2022-11" db="EMBL/GenBank/DDBJ databases">
        <title>Whole genome sequence of Eschrichtius robustus ER-17-0199.</title>
        <authorList>
            <person name="Bruniche-Olsen A."/>
            <person name="Black A.N."/>
            <person name="Fields C.J."/>
            <person name="Walden K."/>
            <person name="Dewoody J.A."/>
        </authorList>
    </citation>
    <scope>NUCLEOTIDE SEQUENCE [LARGE SCALE GENOMIC DNA]</scope>
    <source>
        <strain evidence="20">ER-17-0199</strain>
        <tissue evidence="20">Blubber</tissue>
    </source>
</reference>
<organism evidence="20 21">
    <name type="scientific">Eschrichtius robustus</name>
    <name type="common">California gray whale</name>
    <name type="synonym">Eschrichtius gibbosus</name>
    <dbReference type="NCBI Taxonomy" id="9764"/>
    <lineage>
        <taxon>Eukaryota</taxon>
        <taxon>Metazoa</taxon>
        <taxon>Chordata</taxon>
        <taxon>Craniata</taxon>
        <taxon>Vertebrata</taxon>
        <taxon>Euteleostomi</taxon>
        <taxon>Mammalia</taxon>
        <taxon>Eutheria</taxon>
        <taxon>Laurasiatheria</taxon>
        <taxon>Artiodactyla</taxon>
        <taxon>Whippomorpha</taxon>
        <taxon>Cetacea</taxon>
        <taxon>Mysticeti</taxon>
        <taxon>Eschrichtiidae</taxon>
        <taxon>Eschrichtius</taxon>
    </lineage>
</organism>
<dbReference type="GO" id="GO:0005925">
    <property type="term" value="C:focal adhesion"/>
    <property type="evidence" value="ECO:0007669"/>
    <property type="project" value="TreeGrafter"/>
</dbReference>
<keyword evidence="3" id="KW-1003">Cell membrane</keyword>
<keyword evidence="9" id="KW-0106">Calcium</keyword>
<dbReference type="GO" id="GO:0001968">
    <property type="term" value="F:fibronectin binding"/>
    <property type="evidence" value="ECO:0007669"/>
    <property type="project" value="TreeGrafter"/>
</dbReference>
<dbReference type="SUPFAM" id="SSF103575">
    <property type="entry name" value="Plexin repeat"/>
    <property type="match status" value="1"/>
</dbReference>
<dbReference type="SUPFAM" id="SSF53300">
    <property type="entry name" value="vWA-like"/>
    <property type="match status" value="1"/>
</dbReference>
<evidence type="ECO:0000313" key="21">
    <source>
        <dbReference type="Proteomes" id="UP001159641"/>
    </source>
</evidence>
<keyword evidence="13 17" id="KW-0401">Integrin</keyword>
<feature type="domain" description="PSI" evidence="19">
    <location>
        <begin position="27"/>
        <end position="73"/>
    </location>
</feature>
<dbReference type="Gene3D" id="3.30.1680.10">
    <property type="entry name" value="ligand-binding face of the semaphorins, domain 2"/>
    <property type="match status" value="1"/>
</dbReference>
<dbReference type="GO" id="GO:0009986">
    <property type="term" value="C:cell surface"/>
    <property type="evidence" value="ECO:0007669"/>
    <property type="project" value="TreeGrafter"/>
</dbReference>
<keyword evidence="7" id="KW-0732">Signal</keyword>
<keyword evidence="8" id="KW-0677">Repeat</keyword>
<accession>A0AB34HLR1</accession>
<evidence type="ECO:0000256" key="10">
    <source>
        <dbReference type="ARBA" id="ARBA00022842"/>
    </source>
</evidence>
<evidence type="ECO:0000256" key="11">
    <source>
        <dbReference type="ARBA" id="ARBA00022889"/>
    </source>
</evidence>
<evidence type="ECO:0000256" key="9">
    <source>
        <dbReference type="ARBA" id="ARBA00022837"/>
    </source>
</evidence>
<dbReference type="GO" id="GO:0016477">
    <property type="term" value="P:cell migration"/>
    <property type="evidence" value="ECO:0007669"/>
    <property type="project" value="TreeGrafter"/>
</dbReference>
<keyword evidence="4" id="KW-0245">EGF-like domain</keyword>
<evidence type="ECO:0000256" key="16">
    <source>
        <dbReference type="ARBA" id="ARBA00023180"/>
    </source>
</evidence>
<evidence type="ECO:0000256" key="15">
    <source>
        <dbReference type="ARBA" id="ARBA00023157"/>
    </source>
</evidence>
<gene>
    <name evidence="20" type="ORF">J1605_003810</name>
</gene>
<name>A0AB34HLR1_ESCRO</name>
<dbReference type="FunFam" id="3.30.1680.10:FF:000002">
    <property type="entry name" value="Integrin beta"/>
    <property type="match status" value="1"/>
</dbReference>
<evidence type="ECO:0000256" key="4">
    <source>
        <dbReference type="ARBA" id="ARBA00022536"/>
    </source>
</evidence>
<dbReference type="Pfam" id="PF17205">
    <property type="entry name" value="PSI_integrin"/>
    <property type="match status" value="1"/>
</dbReference>
<dbReference type="EMBL" id="JAIQCJ010001017">
    <property type="protein sequence ID" value="KAJ8793133.1"/>
    <property type="molecule type" value="Genomic_DNA"/>
</dbReference>
<comment type="similarity">
    <text evidence="2 17">Belongs to the integrin beta chain family.</text>
</comment>
<evidence type="ECO:0000256" key="13">
    <source>
        <dbReference type="ARBA" id="ARBA00023037"/>
    </source>
</evidence>
<dbReference type="InterPro" id="IPR033760">
    <property type="entry name" value="Integrin_beta_N"/>
</dbReference>
<evidence type="ECO:0000259" key="19">
    <source>
        <dbReference type="SMART" id="SM00423"/>
    </source>
</evidence>
<proteinExistence type="inferred from homology"/>
<dbReference type="Proteomes" id="UP001159641">
    <property type="component" value="Unassembled WGS sequence"/>
</dbReference>
<evidence type="ECO:0000313" key="20">
    <source>
        <dbReference type="EMBL" id="KAJ8793133.1"/>
    </source>
</evidence>
<evidence type="ECO:0000256" key="5">
    <source>
        <dbReference type="ARBA" id="ARBA00022692"/>
    </source>
</evidence>
<dbReference type="GO" id="GO:0046872">
    <property type="term" value="F:metal ion binding"/>
    <property type="evidence" value="ECO:0007669"/>
    <property type="project" value="UniProtKB-KW"/>
</dbReference>
<evidence type="ECO:0000256" key="6">
    <source>
        <dbReference type="ARBA" id="ARBA00022723"/>
    </source>
</evidence>
<dbReference type="Pfam" id="PF00362">
    <property type="entry name" value="Integrin_beta"/>
    <property type="match status" value="1"/>
</dbReference>
<keyword evidence="14" id="KW-0472">Membrane</keyword>
<evidence type="ECO:0000256" key="14">
    <source>
        <dbReference type="ARBA" id="ARBA00023136"/>
    </source>
</evidence>
<evidence type="ECO:0000256" key="7">
    <source>
        <dbReference type="ARBA" id="ARBA00022729"/>
    </source>
</evidence>
<dbReference type="SMART" id="SM00187">
    <property type="entry name" value="INB"/>
    <property type="match status" value="1"/>
</dbReference>
<keyword evidence="15" id="KW-1015">Disulfide bond</keyword>
<keyword evidence="12" id="KW-1133">Transmembrane helix</keyword>
<keyword evidence="16" id="KW-0325">Glycoprotein</keyword>
<comment type="subcellular location">
    <subcellularLocation>
        <location evidence="1 17">Cell membrane</location>
        <topology evidence="1 17">Single-pass type I membrane protein</topology>
    </subcellularLocation>
</comment>
<dbReference type="GO" id="GO:0005178">
    <property type="term" value="F:integrin binding"/>
    <property type="evidence" value="ECO:0007669"/>
    <property type="project" value="TreeGrafter"/>
</dbReference>
<sequence>MEDQALPESPSVPMDLFEKSLVKGPNICATRGVSSCQQCLAVSPMCAWCSDEALPPGSPRCNLKENLLKDDCALESIEFPISEARILEARPLSDKGSGDSSQITQVSPQRIALRLRPGRRGEELTSFCLADDSKNFSVQVRQVEDYPVDIYYLMDLSYSMKDDLWSIQNLGTKLASQMRKLTSNLRIGFGAFVDKPVSPYMYISPPEALKNPCYE</sequence>
<keyword evidence="11 17" id="KW-0130">Cell adhesion</keyword>
<keyword evidence="5 17" id="KW-0812">Transmembrane</keyword>
<evidence type="ECO:0000256" key="2">
    <source>
        <dbReference type="ARBA" id="ARBA00007449"/>
    </source>
</evidence>
<evidence type="ECO:0000256" key="3">
    <source>
        <dbReference type="ARBA" id="ARBA00022475"/>
    </source>
</evidence>
<dbReference type="InterPro" id="IPR016201">
    <property type="entry name" value="PSI"/>
</dbReference>
<evidence type="ECO:0000256" key="12">
    <source>
        <dbReference type="ARBA" id="ARBA00022989"/>
    </source>
</evidence>
<dbReference type="InterPro" id="IPR015812">
    <property type="entry name" value="Integrin_bsu"/>
</dbReference>
<dbReference type="InterPro" id="IPR002369">
    <property type="entry name" value="Integrin_bsu_VWA"/>
</dbReference>
<comment type="caution">
    <text evidence="20">The sequence shown here is derived from an EMBL/GenBank/DDBJ whole genome shotgun (WGS) entry which is preliminary data.</text>
</comment>
<dbReference type="PRINTS" id="PR01186">
    <property type="entry name" value="INTEGRINB"/>
</dbReference>
<dbReference type="GO" id="GO:0033627">
    <property type="term" value="P:cell adhesion mediated by integrin"/>
    <property type="evidence" value="ECO:0007669"/>
    <property type="project" value="TreeGrafter"/>
</dbReference>